<dbReference type="Gene3D" id="1.10.418.10">
    <property type="entry name" value="Calponin-like domain"/>
    <property type="match status" value="1"/>
</dbReference>
<evidence type="ECO:0000259" key="13">
    <source>
        <dbReference type="PROSITE" id="PS51230"/>
    </source>
</evidence>
<evidence type="ECO:0000256" key="8">
    <source>
        <dbReference type="ARBA" id="ARBA00023306"/>
    </source>
</evidence>
<name>A0ABM1YRU4_AEDAL</name>
<evidence type="ECO:0000256" key="9">
    <source>
        <dbReference type="PROSITE-ProRule" id="PRU00576"/>
    </source>
</evidence>
<keyword evidence="5 9" id="KW-0493">Microtubule</keyword>
<evidence type="ECO:0000256" key="2">
    <source>
        <dbReference type="ARBA" id="ARBA00010729"/>
    </source>
</evidence>
<dbReference type="EnsemblMetazoa" id="AALFPA23_011599.R16463">
    <property type="protein sequence ID" value="AALFPA23_011599.P16463"/>
    <property type="gene ID" value="AALFPA23_011599"/>
</dbReference>
<dbReference type="SUPFAM" id="SSF47576">
    <property type="entry name" value="Calponin-homology domain, CH-domain"/>
    <property type="match status" value="1"/>
</dbReference>
<keyword evidence="4" id="KW-0132">Cell division</keyword>
<feature type="domain" description="EB1 C-terminal" evidence="13">
    <location>
        <begin position="189"/>
        <end position="255"/>
    </location>
</feature>
<protein>
    <recommendedName>
        <fullName evidence="16">Microtubule-binding protein involved in cell cycle control</fullName>
    </recommendedName>
</protein>
<feature type="region of interest" description="Disordered" evidence="11">
    <location>
        <begin position="149"/>
        <end position="177"/>
    </location>
</feature>
<evidence type="ECO:0000256" key="5">
    <source>
        <dbReference type="ARBA" id="ARBA00022701"/>
    </source>
</evidence>
<evidence type="ECO:0000256" key="3">
    <source>
        <dbReference type="ARBA" id="ARBA00022490"/>
    </source>
</evidence>
<evidence type="ECO:0000256" key="1">
    <source>
        <dbReference type="ARBA" id="ARBA00004245"/>
    </source>
</evidence>
<proteinExistence type="inferred from homology"/>
<dbReference type="GeneID" id="109411476"/>
<organism evidence="14 15">
    <name type="scientific">Aedes albopictus</name>
    <name type="common">Asian tiger mosquito</name>
    <name type="synonym">Stegomyia albopicta</name>
    <dbReference type="NCBI Taxonomy" id="7160"/>
    <lineage>
        <taxon>Eukaryota</taxon>
        <taxon>Metazoa</taxon>
        <taxon>Ecdysozoa</taxon>
        <taxon>Arthropoda</taxon>
        <taxon>Hexapoda</taxon>
        <taxon>Insecta</taxon>
        <taxon>Pterygota</taxon>
        <taxon>Neoptera</taxon>
        <taxon>Endopterygota</taxon>
        <taxon>Diptera</taxon>
        <taxon>Nematocera</taxon>
        <taxon>Culicoidea</taxon>
        <taxon>Culicidae</taxon>
        <taxon>Culicinae</taxon>
        <taxon>Aedini</taxon>
        <taxon>Aedes</taxon>
        <taxon>Stegomyia</taxon>
    </lineage>
</organism>
<keyword evidence="10" id="KW-0175">Coiled coil</keyword>
<reference evidence="15" key="1">
    <citation type="journal article" date="2015" name="Proc. Natl. Acad. Sci. U.S.A.">
        <title>Genome sequence of the Asian Tiger mosquito, Aedes albopictus, reveals insights into its biology, genetics, and evolution.</title>
        <authorList>
            <person name="Chen X.G."/>
            <person name="Jiang X."/>
            <person name="Gu J."/>
            <person name="Xu M."/>
            <person name="Wu Y."/>
            <person name="Deng Y."/>
            <person name="Zhang C."/>
            <person name="Bonizzoni M."/>
            <person name="Dermauw W."/>
            <person name="Vontas J."/>
            <person name="Armbruster P."/>
            <person name="Huang X."/>
            <person name="Yang Y."/>
            <person name="Zhang H."/>
            <person name="He W."/>
            <person name="Peng H."/>
            <person name="Liu Y."/>
            <person name="Wu K."/>
            <person name="Chen J."/>
            <person name="Lirakis M."/>
            <person name="Topalis P."/>
            <person name="Van Leeuwen T."/>
            <person name="Hall A.B."/>
            <person name="Jiang X."/>
            <person name="Thorpe C."/>
            <person name="Mueller R.L."/>
            <person name="Sun C."/>
            <person name="Waterhouse R.M."/>
            <person name="Yan G."/>
            <person name="Tu Z.J."/>
            <person name="Fang X."/>
            <person name="James A.A."/>
        </authorList>
    </citation>
    <scope>NUCLEOTIDE SEQUENCE [LARGE SCALE GENOMIC DNA]</scope>
    <source>
        <strain evidence="15">Foshan</strain>
    </source>
</reference>
<evidence type="ECO:0000313" key="15">
    <source>
        <dbReference type="Proteomes" id="UP000069940"/>
    </source>
</evidence>
<reference evidence="14" key="2">
    <citation type="submission" date="2025-05" db="UniProtKB">
        <authorList>
            <consortium name="EnsemblMetazoa"/>
        </authorList>
    </citation>
    <scope>IDENTIFICATION</scope>
    <source>
        <strain evidence="14">Foshan</strain>
    </source>
</reference>
<evidence type="ECO:0000256" key="4">
    <source>
        <dbReference type="ARBA" id="ARBA00022618"/>
    </source>
</evidence>
<evidence type="ECO:0000259" key="12">
    <source>
        <dbReference type="PROSITE" id="PS50021"/>
    </source>
</evidence>
<dbReference type="InterPro" id="IPR027328">
    <property type="entry name" value="MAPRE"/>
</dbReference>
<dbReference type="SUPFAM" id="SSF140612">
    <property type="entry name" value="EB1 dimerisation domain-like"/>
    <property type="match status" value="1"/>
</dbReference>
<dbReference type="Pfam" id="PF00307">
    <property type="entry name" value="CH"/>
    <property type="match status" value="1"/>
</dbReference>
<keyword evidence="7" id="KW-0206">Cytoskeleton</keyword>
<dbReference type="InterPro" id="IPR001715">
    <property type="entry name" value="CH_dom"/>
</dbReference>
<evidence type="ECO:0000256" key="6">
    <source>
        <dbReference type="ARBA" id="ARBA00022776"/>
    </source>
</evidence>
<comment type="similarity">
    <text evidence="2">Belongs to the MAPRE family.</text>
</comment>
<dbReference type="InterPro" id="IPR036133">
    <property type="entry name" value="EB1_C_sf"/>
</dbReference>
<keyword evidence="15" id="KW-1185">Reference proteome</keyword>
<dbReference type="InterPro" id="IPR004953">
    <property type="entry name" value="EB1_C"/>
</dbReference>
<comment type="subcellular location">
    <subcellularLocation>
        <location evidence="1">Cytoplasm</location>
        <location evidence="1">Cytoskeleton</location>
    </subcellularLocation>
</comment>
<dbReference type="RefSeq" id="XP_019540549.2">
    <property type="nucleotide sequence ID" value="XM_019685004.3"/>
</dbReference>
<feature type="domain" description="Calponin-homology (CH)" evidence="12">
    <location>
        <begin position="14"/>
        <end position="116"/>
    </location>
</feature>
<sequence>MAVNVYSTSVTTENLSRKEMLSWVNRTLLSDFKKIEELCTGAAYCQMMDILFPGCVPLRRVKYCTNLEHDFLNNLKIFQNSLVAMQVEKTVPIDRLIKGRFQDNFEFLQWFKKFFDANYDGKEYDPIGARHQHPMGYGTPNTLRPSQKANVSGGVSKAAGGGMNKSVNKAGDKKSTPTTALENLKISEASNELMEQVQMLTQEKDDLTQKTETAEAERDYYYQKLTLIEALVNEEDSEDTKVFCERAKEIMYAEG</sequence>
<evidence type="ECO:0008006" key="16">
    <source>
        <dbReference type="Google" id="ProtNLM"/>
    </source>
</evidence>
<evidence type="ECO:0000256" key="7">
    <source>
        <dbReference type="ARBA" id="ARBA00023212"/>
    </source>
</evidence>
<feature type="coiled-coil region" evidence="10">
    <location>
        <begin position="190"/>
        <end position="217"/>
    </location>
</feature>
<dbReference type="PANTHER" id="PTHR10623">
    <property type="entry name" value="MICROTUBULE-ASSOCIATED PROTEIN RP/EB FAMILY MEMBER"/>
    <property type="match status" value="1"/>
</dbReference>
<dbReference type="InterPro" id="IPR036872">
    <property type="entry name" value="CH_dom_sf"/>
</dbReference>
<dbReference type="PROSITE" id="PS51230">
    <property type="entry name" value="EB1_C"/>
    <property type="match status" value="1"/>
</dbReference>
<evidence type="ECO:0000313" key="14">
    <source>
        <dbReference type="EnsemblMetazoa" id="AALFPA23_011599.P16463"/>
    </source>
</evidence>
<dbReference type="Proteomes" id="UP000069940">
    <property type="component" value="Unassembled WGS sequence"/>
</dbReference>
<keyword evidence="6" id="KW-0498">Mitosis</keyword>
<dbReference type="Gene3D" id="1.20.5.1430">
    <property type="match status" value="1"/>
</dbReference>
<dbReference type="PROSITE" id="PS50021">
    <property type="entry name" value="CH"/>
    <property type="match status" value="1"/>
</dbReference>
<keyword evidence="3" id="KW-0963">Cytoplasm</keyword>
<accession>A0ABM1YRU4</accession>
<dbReference type="Pfam" id="PF03271">
    <property type="entry name" value="EB1"/>
    <property type="match status" value="1"/>
</dbReference>
<evidence type="ECO:0000256" key="11">
    <source>
        <dbReference type="SAM" id="MobiDB-lite"/>
    </source>
</evidence>
<keyword evidence="8" id="KW-0131">Cell cycle</keyword>
<evidence type="ECO:0000256" key="10">
    <source>
        <dbReference type="SAM" id="Coils"/>
    </source>
</evidence>